<dbReference type="Pfam" id="PF00196">
    <property type="entry name" value="GerE"/>
    <property type="match status" value="1"/>
</dbReference>
<dbReference type="InterPro" id="IPR036388">
    <property type="entry name" value="WH-like_DNA-bd_sf"/>
</dbReference>
<dbReference type="SUPFAM" id="SSF46894">
    <property type="entry name" value="C-terminal effector domain of the bipartite response regulators"/>
    <property type="match status" value="1"/>
</dbReference>
<dbReference type="InterPro" id="IPR000792">
    <property type="entry name" value="Tscrpt_reg_LuxR_C"/>
</dbReference>
<reference evidence="2 3" key="1">
    <citation type="submission" date="2018-08" db="EMBL/GenBank/DDBJ databases">
        <title>Genomic Encyclopedia of Archaeal and Bacterial Type Strains, Phase II (KMG-II): from individual species to whole genera.</title>
        <authorList>
            <person name="Goeker M."/>
        </authorList>
    </citation>
    <scope>NUCLEOTIDE SEQUENCE [LARGE SCALE GENOMIC DNA]</scope>
    <source>
        <strain evidence="2 3">DSM 45791</strain>
    </source>
</reference>
<dbReference type="PROSITE" id="PS50043">
    <property type="entry name" value="HTH_LUXR_2"/>
    <property type="match status" value="1"/>
</dbReference>
<dbReference type="CDD" id="cd06170">
    <property type="entry name" value="LuxR_C_like"/>
    <property type="match status" value="1"/>
</dbReference>
<organism evidence="2 3">
    <name type="scientific">Kutzneria buriramensis</name>
    <dbReference type="NCBI Taxonomy" id="1045776"/>
    <lineage>
        <taxon>Bacteria</taxon>
        <taxon>Bacillati</taxon>
        <taxon>Actinomycetota</taxon>
        <taxon>Actinomycetes</taxon>
        <taxon>Pseudonocardiales</taxon>
        <taxon>Pseudonocardiaceae</taxon>
        <taxon>Kutzneria</taxon>
    </lineage>
</organism>
<proteinExistence type="predicted"/>
<dbReference type="GO" id="GO:0006355">
    <property type="term" value="P:regulation of DNA-templated transcription"/>
    <property type="evidence" value="ECO:0007669"/>
    <property type="project" value="InterPro"/>
</dbReference>
<accession>A0A3E0H7F5</accession>
<protein>
    <submittedName>
        <fullName evidence="2">Regulatory LuxR family protein</fullName>
    </submittedName>
</protein>
<feature type="domain" description="HTH luxR-type" evidence="1">
    <location>
        <begin position="282"/>
        <end position="347"/>
    </location>
</feature>
<dbReference type="OrthoDB" id="4307453at2"/>
<dbReference type="Proteomes" id="UP000256269">
    <property type="component" value="Unassembled WGS sequence"/>
</dbReference>
<dbReference type="SUPFAM" id="SSF46785">
    <property type="entry name" value="Winged helix' DNA-binding domain"/>
    <property type="match status" value="1"/>
</dbReference>
<name>A0A3E0H7F5_9PSEU</name>
<dbReference type="Gene3D" id="1.10.10.10">
    <property type="entry name" value="Winged helix-like DNA-binding domain superfamily/Winged helix DNA-binding domain"/>
    <property type="match status" value="1"/>
</dbReference>
<dbReference type="InterPro" id="IPR036390">
    <property type="entry name" value="WH_DNA-bd_sf"/>
</dbReference>
<evidence type="ECO:0000313" key="2">
    <source>
        <dbReference type="EMBL" id="REH39197.1"/>
    </source>
</evidence>
<evidence type="ECO:0000313" key="3">
    <source>
        <dbReference type="Proteomes" id="UP000256269"/>
    </source>
</evidence>
<gene>
    <name evidence="2" type="ORF">BCF44_11352</name>
</gene>
<sequence>MASSPSMSRFGGDVIDYTLGTSESHDSDLTLDDTAAVVYRCFVAGPASVRDCAATTGLDAATVGEQVLALERWNLLRRSTDGEAVRWEAVPPEIAAASMLRPMRTLRDRVTDATDGLTRTLGMLVANYRAAARDVPVTDLLPAGRETFADADSARQRLTELAAATEFLVLSMSTSADTLDVLTDDPELDEALIGRGVDYRVLWPHAIRRRPRAADQLARLAEGGAQVRTAAAVPYRAVVLDRSSVFVAVGPGGVLVRDPMVIELVERTFWHSWETALPVRDGTGEDELIEDIERTILAGLAEGRTDEAIARKLSISTRTLRRYLSLLSERLGVETRFQLGARSAALSRLLDAQVDA</sequence>
<dbReference type="InterPro" id="IPR051797">
    <property type="entry name" value="TrmB-like"/>
</dbReference>
<evidence type="ECO:0000259" key="1">
    <source>
        <dbReference type="PROSITE" id="PS50043"/>
    </source>
</evidence>
<dbReference type="PANTHER" id="PTHR34293:SF1">
    <property type="entry name" value="HTH-TYPE TRANSCRIPTIONAL REGULATOR TRMBL2"/>
    <property type="match status" value="1"/>
</dbReference>
<dbReference type="EMBL" id="QUNO01000013">
    <property type="protein sequence ID" value="REH39197.1"/>
    <property type="molecule type" value="Genomic_DNA"/>
</dbReference>
<dbReference type="AlphaFoldDB" id="A0A3E0H7F5"/>
<dbReference type="GO" id="GO:0003677">
    <property type="term" value="F:DNA binding"/>
    <property type="evidence" value="ECO:0007669"/>
    <property type="project" value="InterPro"/>
</dbReference>
<dbReference type="SMART" id="SM00421">
    <property type="entry name" value="HTH_LUXR"/>
    <property type="match status" value="1"/>
</dbReference>
<dbReference type="InterPro" id="IPR016032">
    <property type="entry name" value="Sig_transdc_resp-reg_C-effctor"/>
</dbReference>
<keyword evidence="3" id="KW-1185">Reference proteome</keyword>
<comment type="caution">
    <text evidence="2">The sequence shown here is derived from an EMBL/GenBank/DDBJ whole genome shotgun (WGS) entry which is preliminary data.</text>
</comment>
<dbReference type="PANTHER" id="PTHR34293">
    <property type="entry name" value="HTH-TYPE TRANSCRIPTIONAL REGULATOR TRMBL2"/>
    <property type="match status" value="1"/>
</dbReference>